<evidence type="ECO:0000256" key="4">
    <source>
        <dbReference type="SAM" id="MobiDB-lite"/>
    </source>
</evidence>
<dbReference type="Gene3D" id="1.20.1070.10">
    <property type="entry name" value="Rhodopsin 7-helix transmembrane proteins"/>
    <property type="match status" value="1"/>
</dbReference>
<feature type="compositionally biased region" description="Low complexity" evidence="4">
    <location>
        <begin position="454"/>
        <end position="465"/>
    </location>
</feature>
<reference evidence="6 7" key="1">
    <citation type="journal article" name="Sci. Rep.">
        <title>Genome-scale phylogenetic analyses confirm Olpidium as the closest living zoosporic fungus to the non-flagellated, terrestrial fungi.</title>
        <authorList>
            <person name="Chang Y."/>
            <person name="Rochon D."/>
            <person name="Sekimoto S."/>
            <person name="Wang Y."/>
            <person name="Chovatia M."/>
            <person name="Sandor L."/>
            <person name="Salamov A."/>
            <person name="Grigoriev I.V."/>
            <person name="Stajich J.E."/>
            <person name="Spatafora J.W."/>
        </authorList>
    </citation>
    <scope>NUCLEOTIDE SEQUENCE [LARGE SCALE GENOMIC DNA]</scope>
    <source>
        <strain evidence="6">S191</strain>
    </source>
</reference>
<feature type="transmembrane region" description="Helical" evidence="5">
    <location>
        <begin position="119"/>
        <end position="137"/>
    </location>
</feature>
<dbReference type="GO" id="GO:0016020">
    <property type="term" value="C:membrane"/>
    <property type="evidence" value="ECO:0007669"/>
    <property type="project" value="UniProtKB-SubCell"/>
</dbReference>
<accession>A0A8H7ZN36</accession>
<comment type="subcellular location">
    <subcellularLocation>
        <location evidence="1">Membrane</location>
        <topology evidence="1">Multi-pass membrane protein</topology>
    </subcellularLocation>
</comment>
<dbReference type="PANTHER" id="PTHR24240">
    <property type="entry name" value="OPSIN"/>
    <property type="match status" value="1"/>
</dbReference>
<evidence type="ECO:0000256" key="3">
    <source>
        <dbReference type="ARBA" id="ARBA00023170"/>
    </source>
</evidence>
<feature type="region of interest" description="Disordered" evidence="4">
    <location>
        <begin position="270"/>
        <end position="291"/>
    </location>
</feature>
<evidence type="ECO:0000256" key="5">
    <source>
        <dbReference type="SAM" id="Phobius"/>
    </source>
</evidence>
<dbReference type="CDD" id="cd00637">
    <property type="entry name" value="7tm_classA_rhodopsin-like"/>
    <property type="match status" value="1"/>
</dbReference>
<feature type="compositionally biased region" description="Polar residues" evidence="4">
    <location>
        <begin position="7"/>
        <end position="20"/>
    </location>
</feature>
<dbReference type="GO" id="GO:0004930">
    <property type="term" value="F:G protein-coupled receptor activity"/>
    <property type="evidence" value="ECO:0007669"/>
    <property type="project" value="UniProtKB-KW"/>
</dbReference>
<feature type="compositionally biased region" description="Basic and acidic residues" evidence="4">
    <location>
        <begin position="423"/>
        <end position="446"/>
    </location>
</feature>
<comment type="caution">
    <text evidence="6">The sequence shown here is derived from an EMBL/GenBank/DDBJ whole genome shotgun (WGS) entry which is preliminary data.</text>
</comment>
<dbReference type="AlphaFoldDB" id="A0A8H7ZN36"/>
<feature type="transmembrane region" description="Helical" evidence="5">
    <location>
        <begin position="231"/>
        <end position="252"/>
    </location>
</feature>
<feature type="region of interest" description="Disordered" evidence="4">
    <location>
        <begin position="1"/>
        <end position="27"/>
    </location>
</feature>
<keyword evidence="3" id="KW-0675">Receptor</keyword>
<name>A0A8H7ZN36_9FUNG</name>
<dbReference type="InterPro" id="IPR050125">
    <property type="entry name" value="GPCR_opsins"/>
</dbReference>
<keyword evidence="7" id="KW-1185">Reference proteome</keyword>
<evidence type="ECO:0000313" key="6">
    <source>
        <dbReference type="EMBL" id="KAG5455987.1"/>
    </source>
</evidence>
<feature type="compositionally biased region" description="Low complexity" evidence="4">
    <location>
        <begin position="478"/>
        <end position="494"/>
    </location>
</feature>
<dbReference type="OrthoDB" id="2099933at2759"/>
<feature type="region of interest" description="Disordered" evidence="4">
    <location>
        <begin position="423"/>
        <end position="495"/>
    </location>
</feature>
<feature type="transmembrane region" description="Helical" evidence="5">
    <location>
        <begin position="149"/>
        <end position="175"/>
    </location>
</feature>
<keyword evidence="2" id="KW-0807">Transducer</keyword>
<keyword evidence="5" id="KW-0812">Transmembrane</keyword>
<feature type="non-terminal residue" evidence="6">
    <location>
        <position position="1"/>
    </location>
</feature>
<proteinExistence type="predicted"/>
<organism evidence="6 7">
    <name type="scientific">Olpidium bornovanus</name>
    <dbReference type="NCBI Taxonomy" id="278681"/>
    <lineage>
        <taxon>Eukaryota</taxon>
        <taxon>Fungi</taxon>
        <taxon>Fungi incertae sedis</taxon>
        <taxon>Olpidiomycota</taxon>
        <taxon>Olpidiomycotina</taxon>
        <taxon>Olpidiomycetes</taxon>
        <taxon>Olpidiales</taxon>
        <taxon>Olpidiaceae</taxon>
        <taxon>Olpidium</taxon>
    </lineage>
</organism>
<evidence type="ECO:0000256" key="2">
    <source>
        <dbReference type="ARBA" id="ARBA00023040"/>
    </source>
</evidence>
<feature type="region of interest" description="Disordered" evidence="4">
    <location>
        <begin position="384"/>
        <end position="406"/>
    </location>
</feature>
<keyword evidence="5" id="KW-0472">Membrane</keyword>
<keyword evidence="5" id="KW-1133">Transmembrane helix</keyword>
<dbReference type="SUPFAM" id="SSF81321">
    <property type="entry name" value="Family A G protein-coupled receptor-like"/>
    <property type="match status" value="1"/>
</dbReference>
<evidence type="ECO:0000313" key="7">
    <source>
        <dbReference type="Proteomes" id="UP000673691"/>
    </source>
</evidence>
<gene>
    <name evidence="6" type="ORF">BJ554DRAFT_4394</name>
</gene>
<protein>
    <submittedName>
        <fullName evidence="6">Uncharacterized protein</fullName>
    </submittedName>
</protein>
<sequence>QSGGWAQRQSGIKGASNSQPLRGHRLSIRGPPSRNWWVKQSRHHQIWCEIPVKNLVSLVFFPLPLSPTGPEEPRFSLITTLHRHSRRSAGVGDATAAIFAGTLRKNDDSAGPSAFLHPYSGFQLFLASVLTLTAITYERYLTVVKGTEFTGVAFLIFLPANWCFSAVLAAMPFLWVNHPYPLRSSGIYCSGEIQIRRSSVIANSRLPFSCSYDTSETAFTGGWYFANPYDVMFTVLGFCVITTGLCGITLMYRQIFKSVRENVRRLTGAGGQASWHSADDNQPNGTGGKGAHSAVLEIEQRVKENVRATLNVPPTPVCGVNGRIADGAFTRRALSNENVIARVTLTRDWSVNCGLVAHITGTLQKPPCWMDISVVVTVNNGATAAAEPKHHNRTVSRPADGGRSFGMELATLRPGAARLKQEKRFGKEEKQSMDSVRLRAEAEKAGGDSPPLPNSSLSSAASSDSGEQTLQPDDQHAGRAVSALAAPPAVARASNGDFAVVRKLERSCSAAN</sequence>
<dbReference type="Proteomes" id="UP000673691">
    <property type="component" value="Unassembled WGS sequence"/>
</dbReference>
<keyword evidence="2" id="KW-0297">G-protein coupled receptor</keyword>
<evidence type="ECO:0000256" key="1">
    <source>
        <dbReference type="ARBA" id="ARBA00004141"/>
    </source>
</evidence>
<dbReference type="EMBL" id="JAEFCI010012455">
    <property type="protein sequence ID" value="KAG5455987.1"/>
    <property type="molecule type" value="Genomic_DNA"/>
</dbReference>